<dbReference type="Gene3D" id="1.10.287.130">
    <property type="match status" value="1"/>
</dbReference>
<dbReference type="PRINTS" id="PR00344">
    <property type="entry name" value="BCTRLSENSOR"/>
</dbReference>
<dbReference type="PROSITE" id="PS50109">
    <property type="entry name" value="HIS_KIN"/>
    <property type="match status" value="1"/>
</dbReference>
<gene>
    <name evidence="8" type="ORF">B7O87_03790</name>
</gene>
<dbReference type="SUPFAM" id="SSF55874">
    <property type="entry name" value="ATPase domain of HSP90 chaperone/DNA topoisomerase II/histidine kinase"/>
    <property type="match status" value="1"/>
</dbReference>
<dbReference type="GO" id="GO:0000155">
    <property type="term" value="F:phosphorelay sensor kinase activity"/>
    <property type="evidence" value="ECO:0007669"/>
    <property type="project" value="InterPro"/>
</dbReference>
<dbReference type="CDD" id="cd00082">
    <property type="entry name" value="HisKA"/>
    <property type="match status" value="1"/>
</dbReference>
<dbReference type="InterPro" id="IPR050736">
    <property type="entry name" value="Sensor_HK_Regulatory"/>
</dbReference>
<keyword evidence="5 8" id="KW-0418">Kinase</keyword>
<dbReference type="EC" id="2.7.13.3" evidence="2"/>
<evidence type="ECO:0000259" key="7">
    <source>
        <dbReference type="PROSITE" id="PS50109"/>
    </source>
</evidence>
<dbReference type="Pfam" id="PF02518">
    <property type="entry name" value="HATPase_c"/>
    <property type="match status" value="1"/>
</dbReference>
<protein>
    <recommendedName>
        <fullName evidence="2">histidine kinase</fullName>
        <ecNumber evidence="2">2.7.13.3</ecNumber>
    </recommendedName>
</protein>
<evidence type="ECO:0000256" key="2">
    <source>
        <dbReference type="ARBA" id="ARBA00012438"/>
    </source>
</evidence>
<evidence type="ECO:0000256" key="5">
    <source>
        <dbReference type="ARBA" id="ARBA00022777"/>
    </source>
</evidence>
<evidence type="ECO:0000256" key="3">
    <source>
        <dbReference type="ARBA" id="ARBA00022553"/>
    </source>
</evidence>
<evidence type="ECO:0000313" key="9">
    <source>
        <dbReference type="Proteomes" id="UP000192997"/>
    </source>
</evidence>
<dbReference type="SMART" id="SM00387">
    <property type="entry name" value="HATPase_c"/>
    <property type="match status" value="1"/>
</dbReference>
<dbReference type="RefSeq" id="WP_009344450.1">
    <property type="nucleotide sequence ID" value="NZ_NBYN01000014.1"/>
</dbReference>
<dbReference type="SUPFAM" id="SSF47384">
    <property type="entry name" value="Homodimeric domain of signal transducing histidine kinase"/>
    <property type="match status" value="1"/>
</dbReference>
<dbReference type="PANTHER" id="PTHR43711:SF26">
    <property type="entry name" value="SENSOR HISTIDINE KINASE RCSC"/>
    <property type="match status" value="1"/>
</dbReference>
<dbReference type="PANTHER" id="PTHR43711">
    <property type="entry name" value="TWO-COMPONENT HISTIDINE KINASE"/>
    <property type="match status" value="1"/>
</dbReference>
<reference evidence="9" key="1">
    <citation type="submission" date="2017-04" db="EMBL/GenBank/DDBJ databases">
        <authorList>
            <person name="Abreu V.A."/>
            <person name="Popin R.V."/>
            <person name="Rigonato J."/>
            <person name="Andreote A.P."/>
            <person name="Schaker P.C."/>
            <person name="Hoff-Risseti C."/>
            <person name="Alvarenga D.O."/>
            <person name="Varani A.M."/>
            <person name="Fiore M.F."/>
        </authorList>
    </citation>
    <scope>NUCLEOTIDE SEQUENCE [LARGE SCALE GENOMIC DNA]</scope>
    <source>
        <strain evidence="9">CENA303</strain>
    </source>
</reference>
<comment type="catalytic activity">
    <reaction evidence="1">
        <text>ATP + protein L-histidine = ADP + protein N-phospho-L-histidine.</text>
        <dbReference type="EC" id="2.7.13.3"/>
    </reaction>
</comment>
<evidence type="ECO:0000256" key="1">
    <source>
        <dbReference type="ARBA" id="ARBA00000085"/>
    </source>
</evidence>
<dbReference type="Gene3D" id="3.30.565.10">
    <property type="entry name" value="Histidine kinase-like ATPase, C-terminal domain"/>
    <property type="match status" value="1"/>
</dbReference>
<keyword evidence="6" id="KW-0902">Two-component regulatory system</keyword>
<keyword evidence="3" id="KW-0597">Phosphoprotein</keyword>
<dbReference type="Proteomes" id="UP000192997">
    <property type="component" value="Unassembled WGS sequence"/>
</dbReference>
<dbReference type="InterPro" id="IPR036097">
    <property type="entry name" value="HisK_dim/P_sf"/>
</dbReference>
<proteinExistence type="predicted"/>
<accession>A0A1X4GB58</accession>
<comment type="caution">
    <text evidence="8">The sequence shown here is derived from an EMBL/GenBank/DDBJ whole genome shotgun (WGS) entry which is preliminary data.</text>
</comment>
<dbReference type="EMBL" id="NBYN01000014">
    <property type="protein sequence ID" value="OSO94297.1"/>
    <property type="molecule type" value="Genomic_DNA"/>
</dbReference>
<sequence>MLMSASSDFIALCQEQVSLLTQGLGASSSVVYLTQELVDHASGEGLLIPVLVYPEASRLNYSQDVGRVKVNNLKFSNLSNLSDPSDVLSLPDQKLLAPGLDSSPSSPQSTRAHTSEHNNYLNLEDKYLFGQYQIVLPLVYEGLMVGLLLTSRHDRPWNPVEEKEVRRIATTLAIACILDQRQVWLQHQLQQEKALQKEQGDLLDSLLHQFRNPLTAIRTFGKLLLKRLRSNDTDREVAINIINQSDRLQELLQKFDQVLDSKSRDTTAIPILGSALTVEASPDKTAPLLLPGTGEEPTSCYLKDILVPILASAQVLAQEKTIQLLIDIPNHLPPVKANTKALREVFSNIIDNALKYTPAGGKISIQSLQKNTEIQGIAISDTGPGIPKEDLERLGERHYRGVQANSSIPGTGLGMAIAKQLIAQMQGEIEVFSPAVEFDRASFSLPGTSFIVWLPQLPYPLNQHPLQRS</sequence>
<dbReference type="InterPro" id="IPR003661">
    <property type="entry name" value="HisK_dim/P_dom"/>
</dbReference>
<dbReference type="AlphaFoldDB" id="A0A1X4GB58"/>
<evidence type="ECO:0000256" key="6">
    <source>
        <dbReference type="ARBA" id="ARBA00023012"/>
    </source>
</evidence>
<keyword evidence="4" id="KW-0808">Transferase</keyword>
<dbReference type="InterPro" id="IPR004358">
    <property type="entry name" value="Sig_transdc_His_kin-like_C"/>
</dbReference>
<feature type="domain" description="Histidine kinase" evidence="7">
    <location>
        <begin position="205"/>
        <end position="458"/>
    </location>
</feature>
<dbReference type="InterPro" id="IPR036890">
    <property type="entry name" value="HATPase_C_sf"/>
</dbReference>
<dbReference type="InterPro" id="IPR005467">
    <property type="entry name" value="His_kinase_dom"/>
</dbReference>
<dbReference type="Pfam" id="PF00512">
    <property type="entry name" value="HisKA"/>
    <property type="match status" value="1"/>
</dbReference>
<dbReference type="InterPro" id="IPR003594">
    <property type="entry name" value="HATPase_dom"/>
</dbReference>
<dbReference type="SMART" id="SM00388">
    <property type="entry name" value="HisKA"/>
    <property type="match status" value="1"/>
</dbReference>
<evidence type="ECO:0000256" key="4">
    <source>
        <dbReference type="ARBA" id="ARBA00022679"/>
    </source>
</evidence>
<evidence type="ECO:0000313" key="8">
    <source>
        <dbReference type="EMBL" id="OSO94297.1"/>
    </source>
</evidence>
<name>A0A1X4GB58_9CYAN</name>
<organism evidence="8 9">
    <name type="scientific">Cylindrospermopsis raciborskii CENA303</name>
    <dbReference type="NCBI Taxonomy" id="1170769"/>
    <lineage>
        <taxon>Bacteria</taxon>
        <taxon>Bacillati</taxon>
        <taxon>Cyanobacteriota</taxon>
        <taxon>Cyanophyceae</taxon>
        <taxon>Nostocales</taxon>
        <taxon>Aphanizomenonaceae</taxon>
        <taxon>Cylindrospermopsis</taxon>
    </lineage>
</organism>